<reference evidence="1 2" key="1">
    <citation type="submission" date="2016-01" db="EMBL/GenBank/DDBJ databases">
        <authorList>
            <person name="Varghese N."/>
        </authorList>
    </citation>
    <scope>NUCLEOTIDE SEQUENCE [LARGE SCALE GENOMIC DNA]</scope>
    <source>
        <strain evidence="1 2">HL-91</strain>
    </source>
</reference>
<sequence>MSHHILEPGMFVRSPAHPDWGLGQVQSRVGDMVTVNFAETGKQVINAAIIPLEVVWSLSDEG</sequence>
<evidence type="ECO:0008006" key="3">
    <source>
        <dbReference type="Google" id="ProtNLM"/>
    </source>
</evidence>
<dbReference type="EMBL" id="FBYC01000004">
    <property type="protein sequence ID" value="CUX83137.1"/>
    <property type="molecule type" value="Genomic_DNA"/>
</dbReference>
<comment type="caution">
    <text evidence="1">The sequence shown here is derived from an EMBL/GenBank/DDBJ whole genome shotgun (WGS) entry which is preliminary data.</text>
</comment>
<protein>
    <recommendedName>
        <fullName evidence="3">DUF3553 domain-containing protein</fullName>
    </recommendedName>
</protein>
<name>A0ABM9VXK0_9RHOB</name>
<gene>
    <name evidence="1" type="ORF">Ga0058931_2800</name>
</gene>
<dbReference type="InterPro" id="IPR021938">
    <property type="entry name" value="DUF3553"/>
</dbReference>
<accession>A0ABM9VXK0</accession>
<proteinExistence type="predicted"/>
<dbReference type="Proteomes" id="UP000182045">
    <property type="component" value="Unassembled WGS sequence"/>
</dbReference>
<keyword evidence="2" id="KW-1185">Reference proteome</keyword>
<evidence type="ECO:0000313" key="1">
    <source>
        <dbReference type="EMBL" id="CUX83137.1"/>
    </source>
</evidence>
<dbReference type="Pfam" id="PF12073">
    <property type="entry name" value="DUF3553"/>
    <property type="match status" value="1"/>
</dbReference>
<dbReference type="RefSeq" id="WP_072246860.1">
    <property type="nucleotide sequence ID" value="NZ_FBYC01000004.1"/>
</dbReference>
<organism evidence="1 2">
    <name type="scientific">Roseibaca calidilacus</name>
    <dbReference type="NCBI Taxonomy" id="1666912"/>
    <lineage>
        <taxon>Bacteria</taxon>
        <taxon>Pseudomonadati</taxon>
        <taxon>Pseudomonadota</taxon>
        <taxon>Alphaproteobacteria</taxon>
        <taxon>Rhodobacterales</taxon>
        <taxon>Paracoccaceae</taxon>
        <taxon>Roseinatronobacter</taxon>
    </lineage>
</organism>
<evidence type="ECO:0000313" key="2">
    <source>
        <dbReference type="Proteomes" id="UP000182045"/>
    </source>
</evidence>